<dbReference type="EMBL" id="LCPW01000005">
    <property type="protein sequence ID" value="KKW05979.1"/>
    <property type="molecule type" value="Genomic_DNA"/>
</dbReference>
<keyword evidence="3 4" id="KW-0687">Ribonucleoprotein</keyword>
<dbReference type="Proteomes" id="UP000034119">
    <property type="component" value="Unassembled WGS sequence"/>
</dbReference>
<dbReference type="HAMAP" id="MF_01369_B">
    <property type="entry name" value="Ribosomal_uL23_B"/>
    <property type="match status" value="1"/>
</dbReference>
<dbReference type="GO" id="GO:0019843">
    <property type="term" value="F:rRNA binding"/>
    <property type="evidence" value="ECO:0007669"/>
    <property type="project" value="UniProtKB-UniRule"/>
</dbReference>
<dbReference type="GO" id="GO:0005840">
    <property type="term" value="C:ribosome"/>
    <property type="evidence" value="ECO:0007669"/>
    <property type="project" value="UniProtKB-KW"/>
</dbReference>
<gene>
    <name evidence="4" type="primary">rplW</name>
    <name evidence="5" type="ORF">UY40_C0005G0037</name>
</gene>
<evidence type="ECO:0000256" key="1">
    <source>
        <dbReference type="ARBA" id="ARBA00006700"/>
    </source>
</evidence>
<dbReference type="AlphaFoldDB" id="A0A0G1YHU7"/>
<evidence type="ECO:0000256" key="3">
    <source>
        <dbReference type="ARBA" id="ARBA00023274"/>
    </source>
</evidence>
<keyword evidence="4" id="KW-0699">rRNA-binding</keyword>
<comment type="subunit">
    <text evidence="4">Part of the 50S ribosomal subunit. Contacts protein L29, and trigger factor when it is bound to the ribosome.</text>
</comment>
<dbReference type="SUPFAM" id="SSF54189">
    <property type="entry name" value="Ribosomal proteins S24e, L23 and L15e"/>
    <property type="match status" value="1"/>
</dbReference>
<comment type="function">
    <text evidence="4">One of the early assembly proteins it binds 23S rRNA. One of the proteins that surrounds the polypeptide exit tunnel on the outside of the ribosome. Forms the main docking site for trigger factor binding to the ribosome.</text>
</comment>
<dbReference type="PATRIC" id="fig|1618342.3.peg.240"/>
<dbReference type="GO" id="GO:1990904">
    <property type="term" value="C:ribonucleoprotein complex"/>
    <property type="evidence" value="ECO:0007669"/>
    <property type="project" value="UniProtKB-KW"/>
</dbReference>
<comment type="caution">
    <text evidence="5">The sequence shown here is derived from an EMBL/GenBank/DDBJ whole genome shotgun (WGS) entry which is preliminary data.</text>
</comment>
<dbReference type="InterPro" id="IPR012677">
    <property type="entry name" value="Nucleotide-bd_a/b_plait_sf"/>
</dbReference>
<dbReference type="STRING" id="1618342.UY40_C0005G0037"/>
<keyword evidence="4" id="KW-0694">RNA-binding</keyword>
<evidence type="ECO:0000313" key="6">
    <source>
        <dbReference type="Proteomes" id="UP000034119"/>
    </source>
</evidence>
<evidence type="ECO:0000256" key="4">
    <source>
        <dbReference type="HAMAP-Rule" id="MF_01369"/>
    </source>
</evidence>
<dbReference type="GO" id="GO:0006412">
    <property type="term" value="P:translation"/>
    <property type="evidence" value="ECO:0007669"/>
    <property type="project" value="UniProtKB-UniRule"/>
</dbReference>
<evidence type="ECO:0000256" key="2">
    <source>
        <dbReference type="ARBA" id="ARBA00022980"/>
    </source>
</evidence>
<dbReference type="GO" id="GO:0003735">
    <property type="term" value="F:structural constituent of ribosome"/>
    <property type="evidence" value="ECO:0007669"/>
    <property type="project" value="InterPro"/>
</dbReference>
<proteinExistence type="inferred from homology"/>
<dbReference type="Gene3D" id="3.30.70.330">
    <property type="match status" value="1"/>
</dbReference>
<comment type="similarity">
    <text evidence="1 4">Belongs to the universal ribosomal protein uL23 family.</text>
</comment>
<reference evidence="5 6" key="1">
    <citation type="journal article" date="2015" name="Nature">
        <title>rRNA introns, odd ribosomes, and small enigmatic genomes across a large radiation of phyla.</title>
        <authorList>
            <person name="Brown C.T."/>
            <person name="Hug L.A."/>
            <person name="Thomas B.C."/>
            <person name="Sharon I."/>
            <person name="Castelle C.J."/>
            <person name="Singh A."/>
            <person name="Wilkins M.J."/>
            <person name="Williams K.H."/>
            <person name="Banfield J.F."/>
        </authorList>
    </citation>
    <scope>NUCLEOTIDE SEQUENCE [LARGE SCALE GENOMIC DNA]</scope>
</reference>
<dbReference type="Pfam" id="PF00276">
    <property type="entry name" value="Ribosomal_L23"/>
    <property type="match status" value="1"/>
</dbReference>
<dbReference type="InterPro" id="IPR013025">
    <property type="entry name" value="Ribosomal_uL23-like"/>
</dbReference>
<sequence>MKTLNVIKKPLVTEKSHRLATVGKYIFEVVPSATKGEVKQAVEALYKGVKVGSIAIAKAAGKKTSWRRKNKRPVEGVRSGKKKAIVTLKEGKIEIFGGSEEPKKKK</sequence>
<protein>
    <recommendedName>
        <fullName evidence="4">Large ribosomal subunit protein uL23</fullName>
    </recommendedName>
</protein>
<accession>A0A0G1YHU7</accession>
<name>A0A0G1YHU7_9BACT</name>
<keyword evidence="2 4" id="KW-0689">Ribosomal protein</keyword>
<evidence type="ECO:0000313" key="5">
    <source>
        <dbReference type="EMBL" id="KKW05979.1"/>
    </source>
</evidence>
<organism evidence="5 6">
    <name type="scientific">candidate division CPR1 bacterium GW2011_GWC1_49_13</name>
    <dbReference type="NCBI Taxonomy" id="1618342"/>
    <lineage>
        <taxon>Bacteria</taxon>
        <taxon>candidate division CPR1</taxon>
    </lineage>
</organism>
<dbReference type="InterPro" id="IPR012678">
    <property type="entry name" value="Ribosomal_uL23/eL15/eS24_sf"/>
</dbReference>